<comment type="subcellular location">
    <subcellularLocation>
        <location evidence="2">Membrane</location>
        <topology evidence="2">Multi-pass membrane protein</topology>
    </subcellularLocation>
</comment>
<dbReference type="Proteomes" id="UP001497623">
    <property type="component" value="Unassembled WGS sequence"/>
</dbReference>
<protein>
    <recommendedName>
        <fullName evidence="11">4-hydroxybenzoate polyprenyltransferase, mitochondrial</fullName>
    </recommendedName>
</protein>
<feature type="transmembrane region" description="Helical" evidence="8">
    <location>
        <begin position="16"/>
        <end position="33"/>
    </location>
</feature>
<feature type="transmembrane region" description="Helical" evidence="8">
    <location>
        <begin position="143"/>
        <end position="163"/>
    </location>
</feature>
<dbReference type="Pfam" id="PF01040">
    <property type="entry name" value="UbiA"/>
    <property type="match status" value="1"/>
</dbReference>
<feature type="non-terminal residue" evidence="9">
    <location>
        <position position="343"/>
    </location>
</feature>
<dbReference type="CDD" id="cd13959">
    <property type="entry name" value="PT_UbiA_COQ2"/>
    <property type="match status" value="1"/>
</dbReference>
<dbReference type="AlphaFoldDB" id="A0AAV2SY01"/>
<evidence type="ECO:0000256" key="6">
    <source>
        <dbReference type="ARBA" id="ARBA00022989"/>
    </source>
</evidence>
<evidence type="ECO:0000256" key="3">
    <source>
        <dbReference type="ARBA" id="ARBA00005985"/>
    </source>
</evidence>
<accession>A0AAV2SY01</accession>
<evidence type="ECO:0008006" key="11">
    <source>
        <dbReference type="Google" id="ProtNLM"/>
    </source>
</evidence>
<evidence type="ECO:0000313" key="9">
    <source>
        <dbReference type="EMBL" id="CAL4247638.1"/>
    </source>
</evidence>
<evidence type="ECO:0000256" key="4">
    <source>
        <dbReference type="ARBA" id="ARBA00022679"/>
    </source>
</evidence>
<evidence type="ECO:0000313" key="10">
    <source>
        <dbReference type="Proteomes" id="UP001497623"/>
    </source>
</evidence>
<dbReference type="InterPro" id="IPR044878">
    <property type="entry name" value="UbiA_sf"/>
</dbReference>
<feature type="transmembrane region" description="Helical" evidence="8">
    <location>
        <begin position="244"/>
        <end position="260"/>
    </location>
</feature>
<dbReference type="PANTHER" id="PTHR11048:SF28">
    <property type="entry name" value="4-HYDROXYBENZOATE POLYPRENYLTRANSFERASE, MITOCHONDRIAL"/>
    <property type="match status" value="1"/>
</dbReference>
<dbReference type="GO" id="GO:0006744">
    <property type="term" value="P:ubiquinone biosynthetic process"/>
    <property type="evidence" value="ECO:0007669"/>
    <property type="project" value="TreeGrafter"/>
</dbReference>
<dbReference type="PANTHER" id="PTHR11048">
    <property type="entry name" value="PRENYLTRANSFERASES"/>
    <property type="match status" value="1"/>
</dbReference>
<organism evidence="9 10">
    <name type="scientific">Meganyctiphanes norvegica</name>
    <name type="common">Northern krill</name>
    <name type="synonym">Thysanopoda norvegica</name>
    <dbReference type="NCBI Taxonomy" id="48144"/>
    <lineage>
        <taxon>Eukaryota</taxon>
        <taxon>Metazoa</taxon>
        <taxon>Ecdysozoa</taxon>
        <taxon>Arthropoda</taxon>
        <taxon>Crustacea</taxon>
        <taxon>Multicrustacea</taxon>
        <taxon>Malacostraca</taxon>
        <taxon>Eumalacostraca</taxon>
        <taxon>Eucarida</taxon>
        <taxon>Euphausiacea</taxon>
        <taxon>Euphausiidae</taxon>
        <taxon>Meganyctiphanes</taxon>
    </lineage>
</organism>
<evidence type="ECO:0000256" key="7">
    <source>
        <dbReference type="ARBA" id="ARBA00023136"/>
    </source>
</evidence>
<comment type="similarity">
    <text evidence="3">Belongs to the UbiA prenyltransferase family.</text>
</comment>
<keyword evidence="6 8" id="KW-1133">Transmembrane helix</keyword>
<dbReference type="Gene3D" id="1.10.357.140">
    <property type="entry name" value="UbiA prenyltransferase"/>
    <property type="match status" value="1"/>
</dbReference>
<evidence type="ECO:0000256" key="8">
    <source>
        <dbReference type="SAM" id="Phobius"/>
    </source>
</evidence>
<comment type="caution">
    <text evidence="9">The sequence shown here is derived from an EMBL/GenBank/DDBJ whole genome shotgun (WGS) entry which is preliminary data.</text>
</comment>
<feature type="transmembrane region" description="Helical" evidence="8">
    <location>
        <begin position="266"/>
        <end position="286"/>
    </location>
</feature>
<proteinExistence type="inferred from homology"/>
<keyword evidence="5 8" id="KW-0812">Transmembrane</keyword>
<dbReference type="EMBL" id="CAXKWB010148341">
    <property type="protein sequence ID" value="CAL4247638.1"/>
    <property type="molecule type" value="Genomic_DNA"/>
</dbReference>
<keyword evidence="10" id="KW-1185">Reference proteome</keyword>
<keyword evidence="4" id="KW-0808">Transferase</keyword>
<dbReference type="GO" id="GO:0005743">
    <property type="term" value="C:mitochondrial inner membrane"/>
    <property type="evidence" value="ECO:0007669"/>
    <property type="project" value="TreeGrafter"/>
</dbReference>
<evidence type="ECO:0000256" key="2">
    <source>
        <dbReference type="ARBA" id="ARBA00004141"/>
    </source>
</evidence>
<keyword evidence="7 8" id="KW-0472">Membrane</keyword>
<comment type="cofactor">
    <cofactor evidence="1">
        <name>Mg(2+)</name>
        <dbReference type="ChEBI" id="CHEBI:18420"/>
    </cofactor>
</comment>
<reference evidence="9 10" key="1">
    <citation type="submission" date="2024-05" db="EMBL/GenBank/DDBJ databases">
        <authorList>
            <person name="Wallberg A."/>
        </authorList>
    </citation>
    <scope>NUCLEOTIDE SEQUENCE [LARGE SCALE GENOMIC DNA]</scope>
</reference>
<gene>
    <name evidence="9" type="ORF">MNOR_LOCUS41314</name>
</gene>
<evidence type="ECO:0000256" key="1">
    <source>
        <dbReference type="ARBA" id="ARBA00001946"/>
    </source>
</evidence>
<name>A0AAV2SY01_MEGNR</name>
<sequence length="343" mass="38676">MKMILCQFSIVPGLNIGYNLLITYFSVRFMAVYKKIPKKYTKFRDNKYKINPYWSQIYISGQRPQPYKILRMNRPHVSPAQGQQKIFLISASIGDKPPNGCCEQLLTSASNVASRSMGLKLYPEALKNSYKKNFREFGRKTQFLASFLLFYGSAWVLGIPVMLPCFMSLDVLGNWTVNAANIHAEAHTYNVTWPYSLHNEGRVARTAGRPIASGSLSMFDAFVLLGAQLGVGALILLQLDIYSIMLGASSLGLVILYPLMKRITYWPQLMLGFTFNWGALLGWSAVHGSVDWSICLPLYAAGISWTMIYDTIYAHQGRSINCDNVLVCPTTISLRFLNQTKIW</sequence>
<evidence type="ECO:0000256" key="5">
    <source>
        <dbReference type="ARBA" id="ARBA00022692"/>
    </source>
</evidence>
<dbReference type="GO" id="GO:0016765">
    <property type="term" value="F:transferase activity, transferring alkyl or aryl (other than methyl) groups"/>
    <property type="evidence" value="ECO:0007669"/>
    <property type="project" value="InterPro"/>
</dbReference>
<dbReference type="InterPro" id="IPR039653">
    <property type="entry name" value="Prenyltransferase"/>
</dbReference>
<dbReference type="InterPro" id="IPR000537">
    <property type="entry name" value="UbiA_prenyltransferase"/>
</dbReference>